<accession>A0AAX1JHR5</accession>
<gene>
    <name evidence="2" type="ORF">I2456_11060</name>
    <name evidence="1" type="ORF">MKUB_20850</name>
</gene>
<dbReference type="RefSeq" id="WP_085075775.1">
    <property type="nucleotide sequence ID" value="NZ_BLKU01000003.1"/>
</dbReference>
<evidence type="ECO:0000313" key="1">
    <source>
        <dbReference type="EMBL" id="GFG64595.1"/>
    </source>
</evidence>
<reference evidence="2" key="3">
    <citation type="submission" date="2020-11" db="EMBL/GenBank/DDBJ databases">
        <title>Intraspecies plasmid and genomic variation of Mycobacterium kubicae revealed by the complete genome sequences of two clinical isolates.</title>
        <authorList>
            <person name="Hendrix J.R."/>
            <person name="Epperson L.E."/>
            <person name="Honda J.R."/>
            <person name="Strong M."/>
        </authorList>
    </citation>
    <scope>NUCLEOTIDE SEQUENCE</scope>
    <source>
        <strain evidence="2">JCM 13573</strain>
    </source>
</reference>
<proteinExistence type="predicted"/>
<evidence type="ECO:0008006" key="5">
    <source>
        <dbReference type="Google" id="ProtNLM"/>
    </source>
</evidence>
<protein>
    <recommendedName>
        <fullName evidence="5">ANTAR domain-containing protein</fullName>
    </recommendedName>
</protein>
<dbReference type="AlphaFoldDB" id="A0AAX1JHR5"/>
<reference evidence="1" key="2">
    <citation type="submission" date="2020-02" db="EMBL/GenBank/DDBJ databases">
        <authorList>
            <person name="Matsumoto Y."/>
            <person name="Kinjo T."/>
            <person name="Motooka D."/>
            <person name="Nabeya D."/>
            <person name="Jung N."/>
            <person name="Uechi K."/>
            <person name="Horii T."/>
            <person name="Iida T."/>
            <person name="Fujita J."/>
            <person name="Nakamura S."/>
        </authorList>
    </citation>
    <scope>NUCLEOTIDE SEQUENCE</scope>
    <source>
        <strain evidence="1">JCM 13573</strain>
    </source>
</reference>
<reference evidence="1 3" key="1">
    <citation type="journal article" date="2019" name="Emerg. Microbes Infect.">
        <title>Comprehensive subspecies identification of 175 nontuberculous mycobacteria species based on 7547 genomic profiles.</title>
        <authorList>
            <person name="Matsumoto Y."/>
            <person name="Kinjo T."/>
            <person name="Motooka D."/>
            <person name="Nabeya D."/>
            <person name="Jung N."/>
            <person name="Uechi K."/>
            <person name="Horii T."/>
            <person name="Iida T."/>
            <person name="Fujita J."/>
            <person name="Nakamura S."/>
        </authorList>
    </citation>
    <scope>NUCLEOTIDE SEQUENCE [LARGE SCALE GENOMIC DNA]</scope>
    <source>
        <strain evidence="1 3">JCM 13573</strain>
    </source>
</reference>
<keyword evidence="3" id="KW-1185">Reference proteome</keyword>
<evidence type="ECO:0000313" key="4">
    <source>
        <dbReference type="Proteomes" id="UP000663583"/>
    </source>
</evidence>
<dbReference type="Proteomes" id="UP000663583">
    <property type="component" value="Chromosome"/>
</dbReference>
<name>A0AAX1JHR5_9MYCO</name>
<dbReference type="KEGG" id="mku:I2456_11060"/>
<sequence length="95" mass="9934">MATTGAHPEQFLVEWYGPDAPVQTIVDTAGALADQATAISARGEEVRLLMAMAIPADDYAFGVFAAESATTVAQVCNDANAPAERISKAIGWVHT</sequence>
<evidence type="ECO:0000313" key="3">
    <source>
        <dbReference type="Proteomes" id="UP000465306"/>
    </source>
</evidence>
<organism evidence="2 4">
    <name type="scientific">Mycobacterium kubicae</name>
    <dbReference type="NCBI Taxonomy" id="120959"/>
    <lineage>
        <taxon>Bacteria</taxon>
        <taxon>Bacillati</taxon>
        <taxon>Actinomycetota</taxon>
        <taxon>Actinomycetes</taxon>
        <taxon>Mycobacteriales</taxon>
        <taxon>Mycobacteriaceae</taxon>
        <taxon>Mycobacterium</taxon>
        <taxon>Mycobacterium simiae complex</taxon>
    </lineage>
</organism>
<evidence type="ECO:0000313" key="2">
    <source>
        <dbReference type="EMBL" id="QPI39927.1"/>
    </source>
</evidence>
<dbReference type="EMBL" id="CP065047">
    <property type="protein sequence ID" value="QPI39927.1"/>
    <property type="molecule type" value="Genomic_DNA"/>
</dbReference>
<dbReference type="Proteomes" id="UP000465306">
    <property type="component" value="Unassembled WGS sequence"/>
</dbReference>
<dbReference type="EMBL" id="BLKU01000003">
    <property type="protein sequence ID" value="GFG64595.1"/>
    <property type="molecule type" value="Genomic_DNA"/>
</dbReference>